<feature type="non-terminal residue" evidence="1">
    <location>
        <position position="190"/>
    </location>
</feature>
<dbReference type="PANTHER" id="PTHR42685:SF18">
    <property type="entry name" value="DIGERANYLGERANYLGLYCEROPHOSPHOLIPID REDUCTASE"/>
    <property type="match status" value="1"/>
</dbReference>
<dbReference type="PANTHER" id="PTHR42685">
    <property type="entry name" value="GERANYLGERANYL DIPHOSPHATE REDUCTASE"/>
    <property type="match status" value="1"/>
</dbReference>
<dbReference type="Gene3D" id="3.50.50.60">
    <property type="entry name" value="FAD/NAD(P)-binding domain"/>
    <property type="match status" value="1"/>
</dbReference>
<dbReference type="InterPro" id="IPR050407">
    <property type="entry name" value="Geranylgeranyl_reductase"/>
</dbReference>
<dbReference type="PRINTS" id="PR00420">
    <property type="entry name" value="RNGMNOXGNASE"/>
</dbReference>
<dbReference type="AlphaFoldDB" id="A0A2J0LKK7"/>
<organism evidence="1 2">
    <name type="scientific">Candidatus Taenaricola geysiri</name>
    <dbReference type="NCBI Taxonomy" id="1974752"/>
    <lineage>
        <taxon>Bacteria</taxon>
        <taxon>Pseudomonadati</taxon>
        <taxon>Candidatus Omnitrophota</taxon>
        <taxon>Candidatus Taenaricola</taxon>
    </lineage>
</organism>
<gene>
    <name evidence="1" type="ORF">COW11_04875</name>
</gene>
<sequence length="190" mass="21205">MRIIIVGAGPIGCYVGQLLKKRGIKPLLIEEHKEIGRPVHCAGVVGAEVFKEAAIDLPWKNFTKNKIDGAEIFYQKESFCLKRKSVAYVIDRELFDKKLGSGLDIVYETKFLGLEKNNSGYVIETDKGDFHANVIIGADGAMSRVRDAAGLNNGVRYFSGAQFRVSTTIKNEHFVKVHVKNPFFSWVVPE</sequence>
<dbReference type="EMBL" id="PFGP01000108">
    <property type="protein sequence ID" value="PIW66143.1"/>
    <property type="molecule type" value="Genomic_DNA"/>
</dbReference>
<dbReference type="Pfam" id="PF13738">
    <property type="entry name" value="Pyr_redox_3"/>
    <property type="match status" value="1"/>
</dbReference>
<dbReference type="Gene3D" id="3.30.9.10">
    <property type="entry name" value="D-Amino Acid Oxidase, subunit A, domain 2"/>
    <property type="match status" value="1"/>
</dbReference>
<accession>A0A2J0LKK7</accession>
<evidence type="ECO:0008006" key="3">
    <source>
        <dbReference type="Google" id="ProtNLM"/>
    </source>
</evidence>
<evidence type="ECO:0000313" key="2">
    <source>
        <dbReference type="Proteomes" id="UP000231267"/>
    </source>
</evidence>
<reference evidence="1 2" key="1">
    <citation type="submission" date="2017-09" db="EMBL/GenBank/DDBJ databases">
        <title>Depth-based differentiation of microbial function through sediment-hosted aquifers and enrichment of novel symbionts in the deep terrestrial subsurface.</title>
        <authorList>
            <person name="Probst A.J."/>
            <person name="Ladd B."/>
            <person name="Jarett J.K."/>
            <person name="Geller-Mcgrath D.E."/>
            <person name="Sieber C.M."/>
            <person name="Emerson J.B."/>
            <person name="Anantharaman K."/>
            <person name="Thomas B.C."/>
            <person name="Malmstrom R."/>
            <person name="Stieglmeier M."/>
            <person name="Klingl A."/>
            <person name="Woyke T."/>
            <person name="Ryan C.M."/>
            <person name="Banfield J.F."/>
        </authorList>
    </citation>
    <scope>NUCLEOTIDE SEQUENCE [LARGE SCALE GENOMIC DNA]</scope>
    <source>
        <strain evidence="1">CG12_big_fil_rev_8_21_14_0_65_43_15</strain>
    </source>
</reference>
<comment type="caution">
    <text evidence="1">The sequence shown here is derived from an EMBL/GenBank/DDBJ whole genome shotgun (WGS) entry which is preliminary data.</text>
</comment>
<dbReference type="SUPFAM" id="SSF51905">
    <property type="entry name" value="FAD/NAD(P)-binding domain"/>
    <property type="match status" value="1"/>
</dbReference>
<proteinExistence type="predicted"/>
<protein>
    <recommendedName>
        <fullName evidence="3">FAD-binding domain-containing protein</fullName>
    </recommendedName>
</protein>
<name>A0A2J0LKK7_9BACT</name>
<dbReference type="Proteomes" id="UP000231267">
    <property type="component" value="Unassembled WGS sequence"/>
</dbReference>
<evidence type="ECO:0000313" key="1">
    <source>
        <dbReference type="EMBL" id="PIW66143.1"/>
    </source>
</evidence>
<dbReference type="InterPro" id="IPR036188">
    <property type="entry name" value="FAD/NAD-bd_sf"/>
</dbReference>